<dbReference type="RefSeq" id="WP_229212506.1">
    <property type="nucleotide sequence ID" value="NZ_FNAN01000001.1"/>
</dbReference>
<dbReference type="STRING" id="659014.SAMN04487996_101106"/>
<dbReference type="SUPFAM" id="SSF50814">
    <property type="entry name" value="Lipocalins"/>
    <property type="match status" value="1"/>
</dbReference>
<protein>
    <recommendedName>
        <fullName evidence="3">THAP4-like heme-binding beta-barrel domain-containing protein</fullName>
    </recommendedName>
</protein>
<sequence>MLKVTSNAPQTVRLGGAPDETVSMFGPLTDLIGTWVGRKGWNLVAVPNQKGGFQLLVQPYTETLTITPLSTPTPNRGTHIVQQVPTLLYHLSIHSNIDGSLLHAENGTWLLLQECPDEFSIARQASVPHGDSLLALGGSSVTPGAPVIPDISTLPITGPGSKPLGYTDPYLTPMEGFNKVNPNATLRDAIAGQTITSTTNISVSTANKGGITNIPFIVQNANTTSFEATFWIETVKNPNTGGSFLQLQYSQNSIIEFIPQFHDPAKLIQWPHVNINTLVKQ</sequence>
<dbReference type="InterPro" id="IPR012674">
    <property type="entry name" value="Calycin"/>
</dbReference>
<dbReference type="NCBIfam" id="NF040572">
    <property type="entry name" value="heme_bind_FMP"/>
    <property type="match status" value="1"/>
</dbReference>
<evidence type="ECO:0008006" key="3">
    <source>
        <dbReference type="Google" id="ProtNLM"/>
    </source>
</evidence>
<gene>
    <name evidence="1" type="ORF">SAMN04487996_101106</name>
</gene>
<evidence type="ECO:0000313" key="1">
    <source>
        <dbReference type="EMBL" id="SDD47173.1"/>
    </source>
</evidence>
<dbReference type="Proteomes" id="UP000198748">
    <property type="component" value="Unassembled WGS sequence"/>
</dbReference>
<proteinExistence type="predicted"/>
<name>A0A1G6V102_9BACT</name>
<reference evidence="2" key="1">
    <citation type="submission" date="2016-10" db="EMBL/GenBank/DDBJ databases">
        <authorList>
            <person name="Varghese N."/>
            <person name="Submissions S."/>
        </authorList>
    </citation>
    <scope>NUCLEOTIDE SEQUENCE [LARGE SCALE GENOMIC DNA]</scope>
    <source>
        <strain evidence="2">DSM 25329</strain>
    </source>
</reference>
<organism evidence="1 2">
    <name type="scientific">Dyadobacter soli</name>
    <dbReference type="NCBI Taxonomy" id="659014"/>
    <lineage>
        <taxon>Bacteria</taxon>
        <taxon>Pseudomonadati</taxon>
        <taxon>Bacteroidota</taxon>
        <taxon>Cytophagia</taxon>
        <taxon>Cytophagales</taxon>
        <taxon>Spirosomataceae</taxon>
        <taxon>Dyadobacter</taxon>
    </lineage>
</organism>
<dbReference type="Gene3D" id="2.40.128.20">
    <property type="match status" value="1"/>
</dbReference>
<dbReference type="EMBL" id="FNAN01000001">
    <property type="protein sequence ID" value="SDD47173.1"/>
    <property type="molecule type" value="Genomic_DNA"/>
</dbReference>
<dbReference type="AlphaFoldDB" id="A0A1G6V102"/>
<accession>A0A1G6V102</accession>
<evidence type="ECO:0000313" key="2">
    <source>
        <dbReference type="Proteomes" id="UP000198748"/>
    </source>
</evidence>
<keyword evidence="2" id="KW-1185">Reference proteome</keyword>
<dbReference type="InterPro" id="IPR047975">
    <property type="entry name" value="Heme_bind_FMP"/>
</dbReference>